<evidence type="ECO:0000256" key="13">
    <source>
        <dbReference type="ARBA" id="ARBA00022993"/>
    </source>
</evidence>
<protein>
    <recommendedName>
        <fullName evidence="15 16">Type III pantothenate kinase</fullName>
        <ecNumber evidence="6 16">2.7.1.33</ecNumber>
    </recommendedName>
    <alternativeName>
        <fullName evidence="16">PanK-III</fullName>
    </alternativeName>
    <alternativeName>
        <fullName evidence="16">Pantothenic acid kinase</fullName>
    </alternativeName>
</protein>
<evidence type="ECO:0000256" key="4">
    <source>
        <dbReference type="ARBA" id="ARBA00005225"/>
    </source>
</evidence>
<organism evidence="17 18">
    <name type="scientific">Thiorhodococcus fuscus</name>
    <dbReference type="NCBI Taxonomy" id="527200"/>
    <lineage>
        <taxon>Bacteria</taxon>
        <taxon>Pseudomonadati</taxon>
        <taxon>Pseudomonadota</taxon>
        <taxon>Gammaproteobacteria</taxon>
        <taxon>Chromatiales</taxon>
        <taxon>Chromatiaceae</taxon>
        <taxon>Thiorhodococcus</taxon>
    </lineage>
</organism>
<dbReference type="InterPro" id="IPR004619">
    <property type="entry name" value="Type_III_PanK"/>
</dbReference>
<dbReference type="GO" id="GO:0004594">
    <property type="term" value="F:pantothenate kinase activity"/>
    <property type="evidence" value="ECO:0007669"/>
    <property type="project" value="UniProtKB-EC"/>
</dbReference>
<comment type="pathway">
    <text evidence="4 16">Cofactor biosynthesis; coenzyme A biosynthesis; CoA from (R)-pantothenate: step 1/5.</text>
</comment>
<keyword evidence="11 16" id="KW-0067">ATP-binding</keyword>
<feature type="binding site" evidence="16">
    <location>
        <position position="121"/>
    </location>
    <ligand>
        <name>K(+)</name>
        <dbReference type="ChEBI" id="CHEBI:29103"/>
    </ligand>
</feature>
<evidence type="ECO:0000256" key="1">
    <source>
        <dbReference type="ARBA" id="ARBA00001206"/>
    </source>
</evidence>
<evidence type="ECO:0000256" key="14">
    <source>
        <dbReference type="ARBA" id="ARBA00038036"/>
    </source>
</evidence>
<dbReference type="HAMAP" id="MF_01274">
    <property type="entry name" value="Pantothen_kinase_3"/>
    <property type="match status" value="1"/>
</dbReference>
<evidence type="ECO:0000256" key="9">
    <source>
        <dbReference type="ARBA" id="ARBA00022741"/>
    </source>
</evidence>
<sequence length="245" mass="26180">MLLLDIGNTNLRWSRATAEGLSQPELVRHGGAIPLDLLACWEVLEPPSRMLVSNVGGGEVGESLCRVARAYWGIEPEFVCSRASWRGLRTVYVDPSRLGVDRWLALVEAHASGARPALIVDAGTAVTFDLMLGDGRHLGGLILPGVEMMRNSLLAGTQIPRIQSEPSGEPWAADTGTAVAAGSVQAVAALTDRLFERLAVEAGSDPRLLLTGGDADRIQDALSRPCERVPDLVLRGLMRIAQGDE</sequence>
<evidence type="ECO:0000313" key="17">
    <source>
        <dbReference type="EMBL" id="MFD2111630.1"/>
    </source>
</evidence>
<evidence type="ECO:0000256" key="3">
    <source>
        <dbReference type="ARBA" id="ARBA00004496"/>
    </source>
</evidence>
<evidence type="ECO:0000256" key="5">
    <source>
        <dbReference type="ARBA" id="ARBA00011738"/>
    </source>
</evidence>
<dbReference type="CDD" id="cd24015">
    <property type="entry name" value="ASKHA_NBD_PanK-III"/>
    <property type="match status" value="1"/>
</dbReference>
<feature type="binding site" evidence="16">
    <location>
        <position position="124"/>
    </location>
    <ligand>
        <name>ATP</name>
        <dbReference type="ChEBI" id="CHEBI:30616"/>
    </ligand>
</feature>
<comment type="cofactor">
    <cofactor evidence="16">
        <name>NH4(+)</name>
        <dbReference type="ChEBI" id="CHEBI:28938"/>
    </cofactor>
    <cofactor evidence="16">
        <name>K(+)</name>
        <dbReference type="ChEBI" id="CHEBI:29103"/>
    </cofactor>
    <text evidence="16">A monovalent cation. Ammonium or potassium.</text>
</comment>
<evidence type="ECO:0000256" key="15">
    <source>
        <dbReference type="ARBA" id="ARBA00040883"/>
    </source>
</evidence>
<keyword evidence="8 16" id="KW-0808">Transferase</keyword>
<evidence type="ECO:0000256" key="7">
    <source>
        <dbReference type="ARBA" id="ARBA00022490"/>
    </source>
</evidence>
<dbReference type="Gene3D" id="3.30.420.40">
    <property type="match status" value="2"/>
</dbReference>
<evidence type="ECO:0000256" key="8">
    <source>
        <dbReference type="ARBA" id="ARBA00022679"/>
    </source>
</evidence>
<evidence type="ECO:0000256" key="11">
    <source>
        <dbReference type="ARBA" id="ARBA00022840"/>
    </source>
</evidence>
<comment type="subcellular location">
    <subcellularLocation>
        <location evidence="3 16">Cytoplasm</location>
    </subcellularLocation>
</comment>
<comment type="subunit">
    <text evidence="5 16">Homodimer.</text>
</comment>
<evidence type="ECO:0000256" key="16">
    <source>
        <dbReference type="HAMAP-Rule" id="MF_01274"/>
    </source>
</evidence>
<dbReference type="InterPro" id="IPR043129">
    <property type="entry name" value="ATPase_NBD"/>
</dbReference>
<comment type="caution">
    <text evidence="17">The sequence shown here is derived from an EMBL/GenBank/DDBJ whole genome shotgun (WGS) entry which is preliminary data.</text>
</comment>
<keyword evidence="18" id="KW-1185">Reference proteome</keyword>
<reference evidence="18" key="1">
    <citation type="journal article" date="2019" name="Int. J. Syst. Evol. Microbiol.">
        <title>The Global Catalogue of Microorganisms (GCM) 10K type strain sequencing project: providing services to taxonomists for standard genome sequencing and annotation.</title>
        <authorList>
            <consortium name="The Broad Institute Genomics Platform"/>
            <consortium name="The Broad Institute Genome Sequencing Center for Infectious Disease"/>
            <person name="Wu L."/>
            <person name="Ma J."/>
        </authorList>
    </citation>
    <scope>NUCLEOTIDE SEQUENCE [LARGE SCALE GENOMIC DNA]</scope>
    <source>
        <strain evidence="18">KACC 12597</strain>
    </source>
</reference>
<keyword evidence="9 16" id="KW-0547">Nucleotide-binding</keyword>
<dbReference type="Pfam" id="PF03309">
    <property type="entry name" value="Pan_kinase"/>
    <property type="match status" value="1"/>
</dbReference>
<dbReference type="RefSeq" id="WP_386025220.1">
    <property type="nucleotide sequence ID" value="NZ_JBHUHX010000015.1"/>
</dbReference>
<feature type="binding site" evidence="16">
    <location>
        <position position="92"/>
    </location>
    <ligand>
        <name>substrate</name>
    </ligand>
</feature>
<accession>A0ABW4Y6B1</accession>
<feature type="active site" description="Proton acceptor" evidence="16">
    <location>
        <position position="101"/>
    </location>
</feature>
<dbReference type="EC" id="2.7.1.33" evidence="6 16"/>
<dbReference type="SUPFAM" id="SSF53067">
    <property type="entry name" value="Actin-like ATPase domain"/>
    <property type="match status" value="2"/>
</dbReference>
<comment type="similarity">
    <text evidence="14 16">Belongs to the type III pantothenate kinase family.</text>
</comment>
<evidence type="ECO:0000256" key="10">
    <source>
        <dbReference type="ARBA" id="ARBA00022777"/>
    </source>
</evidence>
<dbReference type="Proteomes" id="UP001597337">
    <property type="component" value="Unassembled WGS sequence"/>
</dbReference>
<comment type="function">
    <text evidence="16">Catalyzes the phosphorylation of pantothenate (Pan), the first step in CoA biosynthesis.</text>
</comment>
<name>A0ABW4Y6B1_9GAMM</name>
<keyword evidence="13 16" id="KW-0173">Coenzyme A biosynthesis</keyword>
<dbReference type="PANTHER" id="PTHR34265">
    <property type="entry name" value="TYPE III PANTOTHENATE KINASE"/>
    <property type="match status" value="1"/>
</dbReference>
<feature type="binding site" evidence="16">
    <location>
        <begin position="99"/>
        <end position="102"/>
    </location>
    <ligand>
        <name>substrate</name>
    </ligand>
</feature>
<dbReference type="EMBL" id="JBHUHX010000015">
    <property type="protein sequence ID" value="MFD2111630.1"/>
    <property type="molecule type" value="Genomic_DNA"/>
</dbReference>
<evidence type="ECO:0000256" key="6">
    <source>
        <dbReference type="ARBA" id="ARBA00012102"/>
    </source>
</evidence>
<keyword evidence="10 16" id="KW-0418">Kinase</keyword>
<dbReference type="PANTHER" id="PTHR34265:SF1">
    <property type="entry name" value="TYPE III PANTOTHENATE KINASE"/>
    <property type="match status" value="1"/>
</dbReference>
<gene>
    <name evidence="16" type="primary">coaX</name>
    <name evidence="17" type="ORF">ACFSJC_07245</name>
</gene>
<evidence type="ECO:0000256" key="2">
    <source>
        <dbReference type="ARBA" id="ARBA00001958"/>
    </source>
</evidence>
<comment type="catalytic activity">
    <reaction evidence="1 16">
        <text>(R)-pantothenate + ATP = (R)-4'-phosphopantothenate + ADP + H(+)</text>
        <dbReference type="Rhea" id="RHEA:16373"/>
        <dbReference type="ChEBI" id="CHEBI:10986"/>
        <dbReference type="ChEBI" id="CHEBI:15378"/>
        <dbReference type="ChEBI" id="CHEBI:29032"/>
        <dbReference type="ChEBI" id="CHEBI:30616"/>
        <dbReference type="ChEBI" id="CHEBI:456216"/>
        <dbReference type="EC" id="2.7.1.33"/>
    </reaction>
</comment>
<comment type="cofactor">
    <cofactor evidence="2">
        <name>K(+)</name>
        <dbReference type="ChEBI" id="CHEBI:29103"/>
    </cofactor>
</comment>
<keyword evidence="7 16" id="KW-0963">Cytoplasm</keyword>
<evidence type="ECO:0000256" key="12">
    <source>
        <dbReference type="ARBA" id="ARBA00022958"/>
    </source>
</evidence>
<dbReference type="NCBIfam" id="TIGR00671">
    <property type="entry name" value="baf"/>
    <property type="match status" value="1"/>
</dbReference>
<keyword evidence="12 16" id="KW-0630">Potassium</keyword>
<keyword evidence="16" id="KW-0479">Metal-binding</keyword>
<evidence type="ECO:0000313" key="18">
    <source>
        <dbReference type="Proteomes" id="UP001597337"/>
    </source>
</evidence>
<feature type="binding site" evidence="16">
    <location>
        <position position="175"/>
    </location>
    <ligand>
        <name>substrate</name>
    </ligand>
</feature>
<feature type="binding site" evidence="16">
    <location>
        <begin position="5"/>
        <end position="12"/>
    </location>
    <ligand>
        <name>ATP</name>
        <dbReference type="ChEBI" id="CHEBI:30616"/>
    </ligand>
</feature>
<proteinExistence type="inferred from homology"/>